<dbReference type="AlphaFoldDB" id="A0AAW8ES16"/>
<keyword evidence="2" id="KW-1133">Transmembrane helix</keyword>
<evidence type="ECO:0000256" key="2">
    <source>
        <dbReference type="SAM" id="Phobius"/>
    </source>
</evidence>
<evidence type="ECO:0000256" key="1">
    <source>
        <dbReference type="SAM" id="MobiDB-lite"/>
    </source>
</evidence>
<evidence type="ECO:0000313" key="4">
    <source>
        <dbReference type="Proteomes" id="UP001244427"/>
    </source>
</evidence>
<gene>
    <name evidence="3" type="ORF">QFZ53_000282</name>
</gene>
<name>A0AAW8ES16_9MICO</name>
<keyword evidence="2" id="KW-0472">Membrane</keyword>
<comment type="caution">
    <text evidence="3">The sequence shown here is derived from an EMBL/GenBank/DDBJ whole genome shotgun (WGS) entry which is preliminary data.</text>
</comment>
<dbReference type="RefSeq" id="WP_307292767.1">
    <property type="nucleotide sequence ID" value="NZ_JAUSXV010000001.1"/>
</dbReference>
<dbReference type="SUPFAM" id="SSF69322">
    <property type="entry name" value="Tricorn protease domain 2"/>
    <property type="match status" value="1"/>
</dbReference>
<feature type="compositionally biased region" description="Basic and acidic residues" evidence="1">
    <location>
        <begin position="141"/>
        <end position="176"/>
    </location>
</feature>
<feature type="compositionally biased region" description="Low complexity" evidence="1">
    <location>
        <begin position="108"/>
        <end position="131"/>
    </location>
</feature>
<proteinExistence type="predicted"/>
<accession>A0AAW8ES16</accession>
<feature type="transmembrane region" description="Helical" evidence="2">
    <location>
        <begin position="230"/>
        <end position="253"/>
    </location>
</feature>
<feature type="compositionally biased region" description="Low complexity" evidence="1">
    <location>
        <begin position="25"/>
        <end position="48"/>
    </location>
</feature>
<protein>
    <submittedName>
        <fullName evidence="3">Uncharacterized protein</fullName>
    </submittedName>
</protein>
<feature type="compositionally biased region" description="Basic and acidic residues" evidence="1">
    <location>
        <begin position="195"/>
        <end position="209"/>
    </location>
</feature>
<keyword evidence="2" id="KW-0812">Transmembrane</keyword>
<feature type="compositionally biased region" description="Low complexity" evidence="1">
    <location>
        <begin position="76"/>
        <end position="90"/>
    </location>
</feature>
<evidence type="ECO:0000313" key="3">
    <source>
        <dbReference type="EMBL" id="MDQ0646086.1"/>
    </source>
</evidence>
<feature type="region of interest" description="Disordered" evidence="1">
    <location>
        <begin position="1"/>
        <end position="222"/>
    </location>
</feature>
<reference evidence="3 4" key="1">
    <citation type="submission" date="2023-07" db="EMBL/GenBank/DDBJ databases">
        <title>Comparative genomics of wheat-associated soil bacteria to identify genetic determinants of phenazine resistance.</title>
        <authorList>
            <person name="Mouncey N."/>
        </authorList>
    </citation>
    <scope>NUCLEOTIDE SEQUENCE [LARGE SCALE GENOMIC DNA]</scope>
    <source>
        <strain evidence="3 4">W4I9-1</strain>
    </source>
</reference>
<sequence length="680" mass="70235">MSTDDEKPEVPVVPRTRAELRAAREAAAGAGAEAAASEPVSESAAEDASGVDTPDVGRNHESIPRSGASTPGADGGTSVTSESAASVAGGSAAGGRSVDPAAEREAAMRAAMVEAAAAAEAAAREAAAPAPDRSPRPVRSTIRDPFRPLAEESPAHPSDENAPRSSSEERSDEAKRASPASTSDEDVSSRAARSTTEEPTARPSSEEPPRSTTEQAAASVSQARTPSRRFLLALTAVLGVLVVVGAALGFVSLTQGPRITNVQVAPAEAIESSGSRVILTANQALSAIDASQVTVEPAVPFTVDAAGRGIGIRFTVPLDDSTKYAITVADVESTGGGPSATLKAHFTTPASSMFILRRDVSGKDTIFLTDLSGENAVPVYSHDKIDDFRATSTKLVVSVEDDDLSKLYVMDRDGKNPRELKLPGKGYIGSIQVSERGGLVGYTYSDKEISEDEGRASVLVTQSLSGGDKPKIAEVGGEQTSILVWQFVPDSAAMLFIDFNGALSLIDHSTDAGVQSLGLAANIQGISRGTYTAVVERIDGSVVELNLADGSEQPLAASNPDYGSAITIVPFPGGTLRHVVSVDATGYPNGQAIIRVDDAGTATSIVEVGSTDSILQACASPSGQYAAVAIAPDLAKNAYDQMLLPLPENVETHLLDLRTGKELVALTGFDSSWCATAPHY</sequence>
<organism evidence="3 4">
    <name type="scientific">Microbacterium natoriense</name>
    <dbReference type="NCBI Taxonomy" id="284570"/>
    <lineage>
        <taxon>Bacteria</taxon>
        <taxon>Bacillati</taxon>
        <taxon>Actinomycetota</taxon>
        <taxon>Actinomycetes</taxon>
        <taxon>Micrococcales</taxon>
        <taxon>Microbacteriaceae</taxon>
        <taxon>Microbacterium</taxon>
    </lineage>
</organism>
<keyword evidence="4" id="KW-1185">Reference proteome</keyword>
<feature type="compositionally biased region" description="Polar residues" evidence="1">
    <location>
        <begin position="210"/>
        <end position="222"/>
    </location>
</feature>
<dbReference type="Gene3D" id="2.120.10.30">
    <property type="entry name" value="TolB, C-terminal domain"/>
    <property type="match status" value="1"/>
</dbReference>
<dbReference type="Proteomes" id="UP001244427">
    <property type="component" value="Unassembled WGS sequence"/>
</dbReference>
<dbReference type="InterPro" id="IPR011042">
    <property type="entry name" value="6-blade_b-propeller_TolB-like"/>
</dbReference>
<dbReference type="EMBL" id="JAUSXV010000001">
    <property type="protein sequence ID" value="MDQ0646086.1"/>
    <property type="molecule type" value="Genomic_DNA"/>
</dbReference>